<name>A0A6G1H2B3_9PEZI</name>
<dbReference type="Pfam" id="PF00664">
    <property type="entry name" value="ABC_membrane"/>
    <property type="match status" value="2"/>
</dbReference>
<feature type="transmembrane region" description="Helical" evidence="10">
    <location>
        <begin position="785"/>
        <end position="813"/>
    </location>
</feature>
<gene>
    <name evidence="13" type="ORF">K402DRAFT_331138</name>
</gene>
<keyword evidence="6" id="KW-0067">ATP-binding</keyword>
<evidence type="ECO:0000256" key="6">
    <source>
        <dbReference type="ARBA" id="ARBA00022840"/>
    </source>
</evidence>
<dbReference type="SUPFAM" id="SSF52540">
    <property type="entry name" value="P-loop containing nucleoside triphosphate hydrolases"/>
    <property type="match status" value="2"/>
</dbReference>
<evidence type="ECO:0000256" key="8">
    <source>
        <dbReference type="ARBA" id="ARBA00023136"/>
    </source>
</evidence>
<feature type="transmembrane region" description="Helical" evidence="10">
    <location>
        <begin position="742"/>
        <end position="765"/>
    </location>
</feature>
<feature type="transmembrane region" description="Helical" evidence="10">
    <location>
        <begin position="248"/>
        <end position="269"/>
    </location>
</feature>
<dbReference type="Pfam" id="PF00005">
    <property type="entry name" value="ABC_tran"/>
    <property type="match status" value="2"/>
</dbReference>
<keyword evidence="3" id="KW-0813">Transport</keyword>
<dbReference type="InterPro" id="IPR003593">
    <property type="entry name" value="AAA+_ATPase"/>
</dbReference>
<dbReference type="Proteomes" id="UP000800041">
    <property type="component" value="Unassembled WGS sequence"/>
</dbReference>
<feature type="transmembrane region" description="Helical" evidence="10">
    <location>
        <begin position="1003"/>
        <end position="1023"/>
    </location>
</feature>
<dbReference type="PROSITE" id="PS50893">
    <property type="entry name" value="ABC_TRANSPORTER_2"/>
    <property type="match status" value="2"/>
</dbReference>
<comment type="similarity">
    <text evidence="2">Belongs to the ABC transporter superfamily. ABCB family. Multidrug resistance exporter (TC 3.A.1.201) subfamily.</text>
</comment>
<evidence type="ECO:0000313" key="14">
    <source>
        <dbReference type="Proteomes" id="UP000800041"/>
    </source>
</evidence>
<accession>A0A6G1H2B3</accession>
<keyword evidence="8 10" id="KW-0472">Membrane</keyword>
<dbReference type="FunFam" id="3.40.50.300:FF:000967">
    <property type="entry name" value="ABC multidrug transporter mdr4"/>
    <property type="match status" value="2"/>
</dbReference>
<evidence type="ECO:0000256" key="3">
    <source>
        <dbReference type="ARBA" id="ARBA00022448"/>
    </source>
</evidence>
<dbReference type="GO" id="GO:0090374">
    <property type="term" value="P:oligopeptide export from mitochondrion"/>
    <property type="evidence" value="ECO:0007669"/>
    <property type="project" value="TreeGrafter"/>
</dbReference>
<evidence type="ECO:0000256" key="1">
    <source>
        <dbReference type="ARBA" id="ARBA00004141"/>
    </source>
</evidence>
<dbReference type="GO" id="GO:0005743">
    <property type="term" value="C:mitochondrial inner membrane"/>
    <property type="evidence" value="ECO:0007669"/>
    <property type="project" value="TreeGrafter"/>
</dbReference>
<dbReference type="CDD" id="cd18577">
    <property type="entry name" value="ABC_6TM_Pgp_ABCB1_D1_like"/>
    <property type="match status" value="1"/>
</dbReference>
<dbReference type="CDD" id="cd18578">
    <property type="entry name" value="ABC_6TM_Pgp_ABCB1_D2_like"/>
    <property type="match status" value="1"/>
</dbReference>
<feature type="domain" description="ABC transporter" evidence="11">
    <location>
        <begin position="430"/>
        <end position="675"/>
    </location>
</feature>
<keyword evidence="7 10" id="KW-1133">Transmembrane helix</keyword>
<dbReference type="InterPro" id="IPR017871">
    <property type="entry name" value="ABC_transporter-like_CS"/>
</dbReference>
<feature type="region of interest" description="Disordered" evidence="9">
    <location>
        <begin position="1"/>
        <end position="21"/>
    </location>
</feature>
<dbReference type="GO" id="GO:0015421">
    <property type="term" value="F:ABC-type oligopeptide transporter activity"/>
    <property type="evidence" value="ECO:0007669"/>
    <property type="project" value="TreeGrafter"/>
</dbReference>
<evidence type="ECO:0000256" key="4">
    <source>
        <dbReference type="ARBA" id="ARBA00022692"/>
    </source>
</evidence>
<dbReference type="InterPro" id="IPR003439">
    <property type="entry name" value="ABC_transporter-like_ATP-bd"/>
</dbReference>
<dbReference type="InterPro" id="IPR011527">
    <property type="entry name" value="ABC1_TM_dom"/>
</dbReference>
<dbReference type="PROSITE" id="PS50929">
    <property type="entry name" value="ABC_TM1F"/>
    <property type="match status" value="2"/>
</dbReference>
<evidence type="ECO:0000256" key="7">
    <source>
        <dbReference type="ARBA" id="ARBA00022989"/>
    </source>
</evidence>
<feature type="transmembrane region" description="Helical" evidence="10">
    <location>
        <begin position="854"/>
        <end position="879"/>
    </location>
</feature>
<dbReference type="EMBL" id="ML977153">
    <property type="protein sequence ID" value="KAF1987351.1"/>
    <property type="molecule type" value="Genomic_DNA"/>
</dbReference>
<keyword evidence="14" id="KW-1185">Reference proteome</keyword>
<feature type="domain" description="ABC transporter" evidence="11">
    <location>
        <begin position="1085"/>
        <end position="1326"/>
    </location>
</feature>
<evidence type="ECO:0000259" key="11">
    <source>
        <dbReference type="PROSITE" id="PS50893"/>
    </source>
</evidence>
<evidence type="ECO:0000259" key="12">
    <source>
        <dbReference type="PROSITE" id="PS50929"/>
    </source>
</evidence>
<keyword evidence="4 10" id="KW-0812">Transmembrane</keyword>
<dbReference type="Gene3D" id="1.20.1560.10">
    <property type="entry name" value="ABC transporter type 1, transmembrane domain"/>
    <property type="match status" value="1"/>
</dbReference>
<organism evidence="13 14">
    <name type="scientific">Aulographum hederae CBS 113979</name>
    <dbReference type="NCBI Taxonomy" id="1176131"/>
    <lineage>
        <taxon>Eukaryota</taxon>
        <taxon>Fungi</taxon>
        <taxon>Dikarya</taxon>
        <taxon>Ascomycota</taxon>
        <taxon>Pezizomycotina</taxon>
        <taxon>Dothideomycetes</taxon>
        <taxon>Pleosporomycetidae</taxon>
        <taxon>Aulographales</taxon>
        <taxon>Aulographaceae</taxon>
    </lineage>
</organism>
<feature type="domain" description="ABC transmembrane type-1" evidence="12">
    <location>
        <begin position="110"/>
        <end position="392"/>
    </location>
</feature>
<dbReference type="GO" id="GO:0016887">
    <property type="term" value="F:ATP hydrolysis activity"/>
    <property type="evidence" value="ECO:0007669"/>
    <property type="project" value="InterPro"/>
</dbReference>
<feature type="transmembrane region" description="Helical" evidence="10">
    <location>
        <begin position="325"/>
        <end position="349"/>
    </location>
</feature>
<dbReference type="InterPro" id="IPR027417">
    <property type="entry name" value="P-loop_NTPase"/>
</dbReference>
<protein>
    <submittedName>
        <fullName evidence="13">Multidrug resistance-like protein</fullName>
    </submittedName>
</protein>
<dbReference type="SUPFAM" id="SSF90123">
    <property type="entry name" value="ABC transporter transmembrane region"/>
    <property type="match status" value="2"/>
</dbReference>
<feature type="domain" description="ABC transmembrane type-1" evidence="12">
    <location>
        <begin position="746"/>
        <end position="1031"/>
    </location>
</feature>
<keyword evidence="5" id="KW-0547">Nucleotide-binding</keyword>
<proteinExistence type="inferred from homology"/>
<dbReference type="InterPro" id="IPR036640">
    <property type="entry name" value="ABC1_TM_sf"/>
</dbReference>
<sequence length="1330" mass="144199">MDVQTIGKDVHPPGALAPADHTASHLAPSNAIDDRTSQRTSHFYPISTNQRRREIERHSLDAAQPLSWLGNLSGISHNFIRQILGLNPFKTSYFALFRPLKSFYSRCLLFAAVILSIAAGVPLPIIGVVFGELINQFPAAESELSSNITRLLIIATIYFAVTWGWAACWGMVGEMIARSFREALVERALGMEMTFFDVEAPDMTSILTEKTRTVQLGTSEKAGLFIQSISYFVAAFTVGFILDAKLAGILFATIIPTMALVVCFGTRYITRYTKAAAEISESAAALADSAIRAVQVVQAFGASEALCDDYVRLLRRKVRVGIRKAIAGAIMLGCIYFVAYSANALAFYLGSQQEKDNDGHGGAGTIYAVVFLILDASFVVGQFGPFVQSFALSAAAGEKIYELLHHQASHIDVYSDKGVQPEEDTFSHDIVFEDVSFVYPARPTNRVLDGTNLRIKAGTVNGIVGLSGSGKSTLAALLLRLYDPTAGTVFIGSQDLRQFNVREFRRRVRVVDQSPTLFSGTIFDNIVHGLGSDHGLSDEELFSRCKVAAHEANCDFIDFLPDGMNTIIGGSGGAARVSGGQRQKLSVARALVAKPSILILDEYTSAMDSTSEAFVVDSLNRSDKQRTTIVIAHRLATVKNACKITVLGRGGEVLEEGTHEALVLKDGVYNNMVEAQSLESPENSPNTITSEDSIEVIGDHDIFVPRNKIVEEEDVDSKPSKPSHLSIFATMKRCMSISQPEAIYIAIGLLAAVLSGATVLGESIIFGHLVQLLNTNSATQSGLGASFYCLMFFVVALVALLAYATSGTCLGIVSEYLIMRVQAISLSTILMQDMEWFSQHNVDKLMVVVTSDPAALAGLSGVIIGTILAASTSVVGGVILSHAFAWRIAIVLLSAVPVMLFAGYIRLRVLSKAEKRQSTAYNDAAALASEACTAIRTVACLGRERDVLRLYQKELRDPYKDGIRLTIVGSLFFSISLSVTYYVYGFAYWWGSKMVREGHNTTLQFFIVLPALLFSAQAAGQMFSLGPEIIQAKAAAQNVFEYHDQKPTIIDPPFSSRSSASSDSTMIEKSTENAQKAVETPKGMLEFSNVSLVYPSRPGSKALHSTSFVVKPGEFVCFVGRSGAGKSSTINLIERFYDPTAGAVYLDGKDIRDTSTHIHRERISLCPQEPDLFPGSISYNVGLGSRAGHTPTHEEIEGVCKQIGLHEFIMSLPEAYSTDIGTAGKRLSGGQKQRIALARALIRSPEILLLDEATSQLDALSEVMVRDAIMAASVSRTTIMVCHRLSSVQKMRPNRILVFDEGTIVEQGSHDELMALGGKYAGMVNAQMLT</sequence>
<evidence type="ECO:0000256" key="9">
    <source>
        <dbReference type="SAM" id="MobiDB-lite"/>
    </source>
</evidence>
<evidence type="ECO:0000256" key="5">
    <source>
        <dbReference type="ARBA" id="ARBA00022741"/>
    </source>
</evidence>
<reference evidence="13" key="1">
    <citation type="journal article" date="2020" name="Stud. Mycol.">
        <title>101 Dothideomycetes genomes: a test case for predicting lifestyles and emergence of pathogens.</title>
        <authorList>
            <person name="Haridas S."/>
            <person name="Albert R."/>
            <person name="Binder M."/>
            <person name="Bloem J."/>
            <person name="Labutti K."/>
            <person name="Salamov A."/>
            <person name="Andreopoulos B."/>
            <person name="Baker S."/>
            <person name="Barry K."/>
            <person name="Bills G."/>
            <person name="Bluhm B."/>
            <person name="Cannon C."/>
            <person name="Castanera R."/>
            <person name="Culley D."/>
            <person name="Daum C."/>
            <person name="Ezra D."/>
            <person name="Gonzalez J."/>
            <person name="Henrissat B."/>
            <person name="Kuo A."/>
            <person name="Liang C."/>
            <person name="Lipzen A."/>
            <person name="Lutzoni F."/>
            <person name="Magnuson J."/>
            <person name="Mondo S."/>
            <person name="Nolan M."/>
            <person name="Ohm R."/>
            <person name="Pangilinan J."/>
            <person name="Park H.-J."/>
            <person name="Ramirez L."/>
            <person name="Alfaro M."/>
            <person name="Sun H."/>
            <person name="Tritt A."/>
            <person name="Yoshinaga Y."/>
            <person name="Zwiers L.-H."/>
            <person name="Turgeon B."/>
            <person name="Goodwin S."/>
            <person name="Spatafora J."/>
            <person name="Crous P."/>
            <person name="Grigoriev I."/>
        </authorList>
    </citation>
    <scope>NUCLEOTIDE SEQUENCE</scope>
    <source>
        <strain evidence="13">CBS 113979</strain>
    </source>
</reference>
<feature type="transmembrane region" description="Helical" evidence="10">
    <location>
        <begin position="222"/>
        <end position="242"/>
    </location>
</feature>
<comment type="subcellular location">
    <subcellularLocation>
        <location evidence="1">Membrane</location>
        <topology evidence="1">Multi-pass membrane protein</topology>
    </subcellularLocation>
</comment>
<dbReference type="SMART" id="SM00382">
    <property type="entry name" value="AAA"/>
    <property type="match status" value="2"/>
</dbReference>
<feature type="transmembrane region" description="Helical" evidence="10">
    <location>
        <begin position="107"/>
        <end position="131"/>
    </location>
</feature>
<dbReference type="PANTHER" id="PTHR43394:SF18">
    <property type="entry name" value="ABC TRANSPORTER B FAMILY MEMBER 11-LIKE"/>
    <property type="match status" value="1"/>
</dbReference>
<dbReference type="InterPro" id="IPR039421">
    <property type="entry name" value="Type_1_exporter"/>
</dbReference>
<dbReference type="GO" id="GO:0005524">
    <property type="term" value="F:ATP binding"/>
    <property type="evidence" value="ECO:0007669"/>
    <property type="project" value="UniProtKB-KW"/>
</dbReference>
<evidence type="ECO:0000313" key="13">
    <source>
        <dbReference type="EMBL" id="KAF1987351.1"/>
    </source>
</evidence>
<dbReference type="PANTHER" id="PTHR43394">
    <property type="entry name" value="ATP-DEPENDENT PERMEASE MDL1, MITOCHONDRIAL"/>
    <property type="match status" value="1"/>
</dbReference>
<dbReference type="PROSITE" id="PS00211">
    <property type="entry name" value="ABC_TRANSPORTER_1"/>
    <property type="match status" value="2"/>
</dbReference>
<dbReference type="Gene3D" id="3.40.50.300">
    <property type="entry name" value="P-loop containing nucleotide triphosphate hydrolases"/>
    <property type="match status" value="2"/>
</dbReference>
<feature type="transmembrane region" description="Helical" evidence="10">
    <location>
        <begin position="962"/>
        <end position="983"/>
    </location>
</feature>
<evidence type="ECO:0000256" key="10">
    <source>
        <dbReference type="SAM" id="Phobius"/>
    </source>
</evidence>
<feature type="transmembrane region" description="Helical" evidence="10">
    <location>
        <begin position="151"/>
        <end position="172"/>
    </location>
</feature>
<feature type="transmembrane region" description="Helical" evidence="10">
    <location>
        <begin position="885"/>
        <end position="907"/>
    </location>
</feature>
<dbReference type="OrthoDB" id="6500128at2759"/>
<evidence type="ECO:0000256" key="2">
    <source>
        <dbReference type="ARBA" id="ARBA00007577"/>
    </source>
</evidence>
<feature type="transmembrane region" description="Helical" evidence="10">
    <location>
        <begin position="361"/>
        <end position="380"/>
    </location>
</feature>